<dbReference type="FunFam" id="3.30.160.60:FF:000082">
    <property type="entry name" value="Putative zinc finger E-box-binding homeobox 2"/>
    <property type="match status" value="1"/>
</dbReference>
<feature type="region of interest" description="Disordered" evidence="2">
    <location>
        <begin position="1"/>
        <end position="22"/>
    </location>
</feature>
<dbReference type="RefSeq" id="XP_042614178.1">
    <property type="nucleotide sequence ID" value="XM_042758244.1"/>
</dbReference>
<evidence type="ECO:0000313" key="4">
    <source>
        <dbReference type="RefSeq" id="XP_042614178.1"/>
    </source>
</evidence>
<dbReference type="AlphaFoldDB" id="A0A9Q9Y5T6"/>
<dbReference type="SMART" id="SM00355">
    <property type="entry name" value="ZnF_C2H2"/>
    <property type="match status" value="1"/>
</dbReference>
<feature type="domain" description="C2H2-type" evidence="3">
    <location>
        <begin position="26"/>
        <end position="53"/>
    </location>
</feature>
<dbReference type="PROSITE" id="PS00028">
    <property type="entry name" value="ZINC_FINGER_C2H2_1"/>
    <property type="match status" value="1"/>
</dbReference>
<dbReference type="Proteomes" id="UP001155660">
    <property type="component" value="Chromosome A6"/>
</dbReference>
<dbReference type="PROSITE" id="PS50157">
    <property type="entry name" value="ZINC_FINGER_C2H2_2"/>
    <property type="match status" value="1"/>
</dbReference>
<dbReference type="Pfam" id="PF00096">
    <property type="entry name" value="zf-C2H2"/>
    <property type="match status" value="1"/>
</dbReference>
<dbReference type="OrthoDB" id="427030at2759"/>
<proteinExistence type="predicted"/>
<evidence type="ECO:0000259" key="3">
    <source>
        <dbReference type="PROSITE" id="PS50157"/>
    </source>
</evidence>
<gene>
    <name evidence="4" type="primary">LOC122145311</name>
</gene>
<dbReference type="InterPro" id="IPR013087">
    <property type="entry name" value="Znf_C2H2_type"/>
</dbReference>
<dbReference type="KEGG" id="ccar:122145311"/>
<accession>A0A9Q9Y5T6</accession>
<name>A0A9Q9Y5T6_CYPCA</name>
<keyword evidence="1" id="KW-0862">Zinc</keyword>
<organism evidence="4">
    <name type="scientific">Cyprinus carpio</name>
    <name type="common">Common carp</name>
    <dbReference type="NCBI Taxonomy" id="7962"/>
    <lineage>
        <taxon>Eukaryota</taxon>
        <taxon>Metazoa</taxon>
        <taxon>Chordata</taxon>
        <taxon>Craniata</taxon>
        <taxon>Vertebrata</taxon>
        <taxon>Euteleostomi</taxon>
        <taxon>Actinopterygii</taxon>
        <taxon>Neopterygii</taxon>
        <taxon>Teleostei</taxon>
        <taxon>Ostariophysi</taxon>
        <taxon>Cypriniformes</taxon>
        <taxon>Cyprinidae</taxon>
        <taxon>Cyprininae</taxon>
        <taxon>Cyprinus</taxon>
    </lineage>
</organism>
<dbReference type="GO" id="GO:0008270">
    <property type="term" value="F:zinc ion binding"/>
    <property type="evidence" value="ECO:0007669"/>
    <property type="project" value="UniProtKB-KW"/>
</dbReference>
<protein>
    <submittedName>
        <fullName evidence="4">Zinc finger E-box-binding homeobox 1-like</fullName>
    </submittedName>
</protein>
<sequence length="84" mass="10136">MERHLTLHQTHDKNSMSEPGLENRKFKCNQCGKAFKYKHHLKEHLRIHSGKRLETRHFKRIQTILQKESHQEMPVIIYPTLYCA</sequence>
<reference evidence="4" key="1">
    <citation type="submission" date="2025-08" db="UniProtKB">
        <authorList>
            <consortium name="RefSeq"/>
        </authorList>
    </citation>
    <scope>IDENTIFICATION</scope>
    <source>
        <tissue evidence="4">Muscle</tissue>
    </source>
</reference>
<evidence type="ECO:0000256" key="1">
    <source>
        <dbReference type="PROSITE-ProRule" id="PRU00042"/>
    </source>
</evidence>
<keyword evidence="1" id="KW-0479">Metal-binding</keyword>
<dbReference type="GeneID" id="122145311"/>
<evidence type="ECO:0000256" key="2">
    <source>
        <dbReference type="SAM" id="MobiDB-lite"/>
    </source>
</evidence>
<keyword evidence="1" id="KW-0863">Zinc-finger</keyword>